<keyword evidence="10" id="KW-1185">Reference proteome</keyword>
<dbReference type="Gene3D" id="3.90.1680.10">
    <property type="entry name" value="SOS response associated peptidase-like"/>
    <property type="match status" value="1"/>
</dbReference>
<dbReference type="GO" id="GO:0006508">
    <property type="term" value="P:proteolysis"/>
    <property type="evidence" value="ECO:0007669"/>
    <property type="project" value="UniProtKB-KW"/>
</dbReference>
<comment type="similarity">
    <text evidence="1 8">Belongs to the SOS response-associated peptidase family.</text>
</comment>
<dbReference type="InterPro" id="IPR003738">
    <property type="entry name" value="SRAP"/>
</dbReference>
<evidence type="ECO:0000256" key="3">
    <source>
        <dbReference type="ARBA" id="ARBA00022763"/>
    </source>
</evidence>
<dbReference type="OrthoDB" id="9782620at2"/>
<dbReference type="GO" id="GO:0016829">
    <property type="term" value="F:lyase activity"/>
    <property type="evidence" value="ECO:0007669"/>
    <property type="project" value="UniProtKB-KW"/>
</dbReference>
<organism evidence="9 10">
    <name type="scientific">Microbacterium saperdae</name>
    <dbReference type="NCBI Taxonomy" id="69368"/>
    <lineage>
        <taxon>Bacteria</taxon>
        <taxon>Bacillati</taxon>
        <taxon>Actinomycetota</taxon>
        <taxon>Actinomycetes</taxon>
        <taxon>Micrococcales</taxon>
        <taxon>Microbacteriaceae</taxon>
        <taxon>Microbacterium</taxon>
    </lineage>
</organism>
<keyword evidence="2 8" id="KW-0645">Protease</keyword>
<evidence type="ECO:0000256" key="5">
    <source>
        <dbReference type="ARBA" id="ARBA00023124"/>
    </source>
</evidence>
<sequence>MCASYGLDPRFSDAELLAAADESVLEGLRLWAQENAGETVRPTGKNLRNLNPIVVRPEEAPTLEPAWWGFLVGGEPAKFPSINTRSERLQERPGSLRSRAIVPATSWYEMQKPSRQWHQFLVDDGALFGMAAVTQRGKTSDGTWFTCYSIIMRPAPAHLTGVHDRMPVLIPTTFAQDWLTAEGGRDVIDEALLAAASLDDRVAAIPRGDDKNEDRLF</sequence>
<keyword evidence="6" id="KW-0238">DNA-binding</keyword>
<dbReference type="Pfam" id="PF02586">
    <property type="entry name" value="SRAP"/>
    <property type="match status" value="1"/>
</dbReference>
<keyword evidence="5" id="KW-0190">Covalent protein-DNA linkage</keyword>
<reference evidence="9 10" key="1">
    <citation type="submission" date="2019-06" db="EMBL/GenBank/DDBJ databases">
        <title>Sequencing the genomes of 1000 actinobacteria strains.</title>
        <authorList>
            <person name="Klenk H.-P."/>
        </authorList>
    </citation>
    <scope>NUCLEOTIDE SEQUENCE [LARGE SCALE GENOMIC DNA]</scope>
    <source>
        <strain evidence="9 10">DSM 20169</strain>
    </source>
</reference>
<dbReference type="AlphaFoldDB" id="A0A543BJZ6"/>
<dbReference type="PANTHER" id="PTHR13604">
    <property type="entry name" value="DC12-RELATED"/>
    <property type="match status" value="1"/>
</dbReference>
<evidence type="ECO:0000256" key="4">
    <source>
        <dbReference type="ARBA" id="ARBA00022801"/>
    </source>
</evidence>
<dbReference type="InterPro" id="IPR036590">
    <property type="entry name" value="SRAP-like"/>
</dbReference>
<evidence type="ECO:0000313" key="9">
    <source>
        <dbReference type="EMBL" id="TQL85138.1"/>
    </source>
</evidence>
<evidence type="ECO:0000256" key="8">
    <source>
        <dbReference type="RuleBase" id="RU364100"/>
    </source>
</evidence>
<dbReference type="GO" id="GO:0106300">
    <property type="term" value="P:protein-DNA covalent cross-linking repair"/>
    <property type="evidence" value="ECO:0007669"/>
    <property type="project" value="InterPro"/>
</dbReference>
<evidence type="ECO:0000256" key="6">
    <source>
        <dbReference type="ARBA" id="ARBA00023125"/>
    </source>
</evidence>
<dbReference type="EMBL" id="VFOX01000001">
    <property type="protein sequence ID" value="TQL85138.1"/>
    <property type="molecule type" value="Genomic_DNA"/>
</dbReference>
<comment type="caution">
    <text evidence="9">The sequence shown here is derived from an EMBL/GenBank/DDBJ whole genome shotgun (WGS) entry which is preliminary data.</text>
</comment>
<dbReference type="GO" id="GO:0008233">
    <property type="term" value="F:peptidase activity"/>
    <property type="evidence" value="ECO:0007669"/>
    <property type="project" value="UniProtKB-KW"/>
</dbReference>
<dbReference type="PANTHER" id="PTHR13604:SF0">
    <property type="entry name" value="ABASIC SITE PROCESSING PROTEIN HMCES"/>
    <property type="match status" value="1"/>
</dbReference>
<accession>A0A543BJZ6</accession>
<evidence type="ECO:0000256" key="7">
    <source>
        <dbReference type="ARBA" id="ARBA00023239"/>
    </source>
</evidence>
<proteinExistence type="inferred from homology"/>
<evidence type="ECO:0000256" key="2">
    <source>
        <dbReference type="ARBA" id="ARBA00022670"/>
    </source>
</evidence>
<dbReference type="SUPFAM" id="SSF143081">
    <property type="entry name" value="BB1717-like"/>
    <property type="match status" value="1"/>
</dbReference>
<name>A0A543BJZ6_9MICO</name>
<keyword evidence="4 8" id="KW-0378">Hydrolase</keyword>
<dbReference type="EC" id="3.4.-.-" evidence="8"/>
<evidence type="ECO:0000256" key="1">
    <source>
        <dbReference type="ARBA" id="ARBA00008136"/>
    </source>
</evidence>
<dbReference type="RefSeq" id="WP_141871115.1">
    <property type="nucleotide sequence ID" value="NZ_VFOX01000001.1"/>
</dbReference>
<gene>
    <name evidence="9" type="ORF">FB560_0740</name>
</gene>
<keyword evidence="7" id="KW-0456">Lyase</keyword>
<evidence type="ECO:0000313" key="10">
    <source>
        <dbReference type="Proteomes" id="UP000317209"/>
    </source>
</evidence>
<keyword evidence="3" id="KW-0227">DNA damage</keyword>
<dbReference type="GO" id="GO:0003697">
    <property type="term" value="F:single-stranded DNA binding"/>
    <property type="evidence" value="ECO:0007669"/>
    <property type="project" value="InterPro"/>
</dbReference>
<dbReference type="Proteomes" id="UP000317209">
    <property type="component" value="Unassembled WGS sequence"/>
</dbReference>
<protein>
    <recommendedName>
        <fullName evidence="8">Abasic site processing protein</fullName>
        <ecNumber evidence="8">3.4.-.-</ecNumber>
    </recommendedName>
</protein>